<protein>
    <submittedName>
        <fullName evidence="1">Uncharacterized protein</fullName>
    </submittedName>
</protein>
<evidence type="ECO:0000313" key="2">
    <source>
        <dbReference type="Proteomes" id="UP000053268"/>
    </source>
</evidence>
<gene>
    <name evidence="1" type="ORF">RR46_15023</name>
</gene>
<dbReference type="EMBL" id="KQ459606">
    <property type="protein sequence ID" value="KPI91519.1"/>
    <property type="molecule type" value="Genomic_DNA"/>
</dbReference>
<organism evidence="1 2">
    <name type="scientific">Papilio xuthus</name>
    <name type="common">Asian swallowtail butterfly</name>
    <dbReference type="NCBI Taxonomy" id="66420"/>
    <lineage>
        <taxon>Eukaryota</taxon>
        <taxon>Metazoa</taxon>
        <taxon>Ecdysozoa</taxon>
        <taxon>Arthropoda</taxon>
        <taxon>Hexapoda</taxon>
        <taxon>Insecta</taxon>
        <taxon>Pterygota</taxon>
        <taxon>Neoptera</taxon>
        <taxon>Endopterygota</taxon>
        <taxon>Lepidoptera</taxon>
        <taxon>Glossata</taxon>
        <taxon>Ditrysia</taxon>
        <taxon>Papilionoidea</taxon>
        <taxon>Papilionidae</taxon>
        <taxon>Papilioninae</taxon>
        <taxon>Papilio</taxon>
    </lineage>
</organism>
<dbReference type="AlphaFoldDB" id="A0A194PFP3"/>
<proteinExistence type="predicted"/>
<evidence type="ECO:0000313" key="1">
    <source>
        <dbReference type="EMBL" id="KPI91519.1"/>
    </source>
</evidence>
<accession>A0A194PFP3</accession>
<reference evidence="1 2" key="1">
    <citation type="journal article" date="2015" name="Nat. Commun.">
        <title>Outbred genome sequencing and CRISPR/Cas9 gene editing in butterflies.</title>
        <authorList>
            <person name="Li X."/>
            <person name="Fan D."/>
            <person name="Zhang W."/>
            <person name="Liu G."/>
            <person name="Zhang L."/>
            <person name="Zhao L."/>
            <person name="Fang X."/>
            <person name="Chen L."/>
            <person name="Dong Y."/>
            <person name="Chen Y."/>
            <person name="Ding Y."/>
            <person name="Zhao R."/>
            <person name="Feng M."/>
            <person name="Zhu Y."/>
            <person name="Feng Y."/>
            <person name="Jiang X."/>
            <person name="Zhu D."/>
            <person name="Xiang H."/>
            <person name="Feng X."/>
            <person name="Li S."/>
            <person name="Wang J."/>
            <person name="Zhang G."/>
            <person name="Kronforst M.R."/>
            <person name="Wang W."/>
        </authorList>
    </citation>
    <scope>NUCLEOTIDE SEQUENCE [LARGE SCALE GENOMIC DNA]</scope>
    <source>
        <strain evidence="1">Ya'a_city_454_Px</strain>
        <tissue evidence="1">Whole body</tissue>
    </source>
</reference>
<sequence length="75" mass="8480">MTLRTNTIIDIAATPRTKENRMFSRISHRTSCFRELFRDAEIEASNGLAAIIQISREQIASARVRVCVRCACVLP</sequence>
<keyword evidence="2" id="KW-1185">Reference proteome</keyword>
<dbReference type="Proteomes" id="UP000053268">
    <property type="component" value="Unassembled WGS sequence"/>
</dbReference>
<name>A0A194PFP3_PAPXU</name>